<protein>
    <recommendedName>
        <fullName evidence="3">Tyrosine specific protein phosphatases domain-containing protein</fullName>
    </recommendedName>
</protein>
<dbReference type="Proteomes" id="UP000028045">
    <property type="component" value="Unassembled WGS sequence"/>
</dbReference>
<dbReference type="PANTHER" id="PTHR31126">
    <property type="entry name" value="TYROSINE-PROTEIN PHOSPHATASE"/>
    <property type="match status" value="1"/>
</dbReference>
<sequence length="285" mass="32602">MDPQAQLEQVLNFRDVGKTVNKFLGQRRIREGVFYRSARLDHATSSDRHALKDEFGVKTIIDLRSKTEHREQAAKHHTQSVHLPSDQRPSLRIEGLRYENVRITGPAFEKHLARQLSWWNLLKVLFLYILGYRLQAVSVVSRQVMLPRGLVGMGLDTLDHSVFEIRQALLLYASVESLPSVIHCTQGKDRTGLVCALLLMILDTPLPAIEHDYLLTDAALVSDRHHRIMEIRQIGLTEDWADTASEMITKVSQHISDQYGGLDNYLDHIGVGPEDRVRIRKNLLY</sequence>
<evidence type="ECO:0000313" key="1">
    <source>
        <dbReference type="EMBL" id="KEY67371.1"/>
    </source>
</evidence>
<accession>A0A084APZ2</accession>
<dbReference type="HOGENOM" id="CLU_057546_2_0_1"/>
<dbReference type="InterPro" id="IPR016130">
    <property type="entry name" value="Tyr_Pase_AS"/>
</dbReference>
<dbReference type="InterPro" id="IPR029021">
    <property type="entry name" value="Prot-tyrosine_phosphatase-like"/>
</dbReference>
<dbReference type="EMBL" id="KL648622">
    <property type="protein sequence ID" value="KEY67371.1"/>
    <property type="molecule type" value="Genomic_DNA"/>
</dbReference>
<dbReference type="Gene3D" id="3.90.190.10">
    <property type="entry name" value="Protein tyrosine phosphatase superfamily"/>
    <property type="match status" value="1"/>
</dbReference>
<keyword evidence="2" id="KW-1185">Reference proteome</keyword>
<dbReference type="Pfam" id="PF13350">
    <property type="entry name" value="Y_phosphatase3"/>
    <property type="match status" value="1"/>
</dbReference>
<reference evidence="1 2" key="1">
    <citation type="journal article" date="2014" name="BMC Genomics">
        <title>Comparative genome sequencing reveals chemotype-specific gene clusters in the toxigenic black mold Stachybotrys.</title>
        <authorList>
            <person name="Semeiks J."/>
            <person name="Borek D."/>
            <person name="Otwinowski Z."/>
            <person name="Grishin N.V."/>
        </authorList>
    </citation>
    <scope>NUCLEOTIDE SEQUENCE [LARGE SCALE GENOMIC DNA]</scope>
    <source>
        <strain evidence="2">CBS 109288 / IBT 7711</strain>
    </source>
</reference>
<dbReference type="AlphaFoldDB" id="A0A084APZ2"/>
<dbReference type="PANTHER" id="PTHR31126:SF10">
    <property type="entry name" value="PROTEIN PHOSPHATASE, PUTATIVE (AFU_ORTHOLOGUE AFUA_6G06650)-RELATED"/>
    <property type="match status" value="1"/>
</dbReference>
<dbReference type="PROSITE" id="PS00383">
    <property type="entry name" value="TYR_PHOSPHATASE_1"/>
    <property type="match status" value="1"/>
</dbReference>
<evidence type="ECO:0008006" key="3">
    <source>
        <dbReference type="Google" id="ProtNLM"/>
    </source>
</evidence>
<dbReference type="GO" id="GO:0004721">
    <property type="term" value="F:phosphoprotein phosphatase activity"/>
    <property type="evidence" value="ECO:0007669"/>
    <property type="project" value="InterPro"/>
</dbReference>
<evidence type="ECO:0000313" key="2">
    <source>
        <dbReference type="Proteomes" id="UP000028045"/>
    </source>
</evidence>
<name>A0A084APZ2_STACB</name>
<dbReference type="InterPro" id="IPR026893">
    <property type="entry name" value="Tyr/Ser_Pase_IphP-type"/>
</dbReference>
<dbReference type="SUPFAM" id="SSF52799">
    <property type="entry name" value="(Phosphotyrosine protein) phosphatases II"/>
    <property type="match status" value="1"/>
</dbReference>
<organism evidence="1 2">
    <name type="scientific">Stachybotrys chartarum (strain CBS 109288 / IBT 7711)</name>
    <name type="common">Toxic black mold</name>
    <name type="synonym">Stilbospora chartarum</name>
    <dbReference type="NCBI Taxonomy" id="1280523"/>
    <lineage>
        <taxon>Eukaryota</taxon>
        <taxon>Fungi</taxon>
        <taxon>Dikarya</taxon>
        <taxon>Ascomycota</taxon>
        <taxon>Pezizomycotina</taxon>
        <taxon>Sordariomycetes</taxon>
        <taxon>Hypocreomycetidae</taxon>
        <taxon>Hypocreales</taxon>
        <taxon>Stachybotryaceae</taxon>
        <taxon>Stachybotrys</taxon>
    </lineage>
</organism>
<gene>
    <name evidence="1" type="ORF">S7711_07582</name>
</gene>
<dbReference type="OrthoDB" id="9988524at2759"/>
<proteinExistence type="predicted"/>